<gene>
    <name evidence="2" type="ORF">GCM10007423_27930</name>
</gene>
<protein>
    <recommendedName>
        <fullName evidence="4">SusD/RagB family nutrient-binding outer membrane lipoprotein</fullName>
    </recommendedName>
</protein>
<evidence type="ECO:0008006" key="4">
    <source>
        <dbReference type="Google" id="ProtNLM"/>
    </source>
</evidence>
<dbReference type="InterPro" id="IPR011990">
    <property type="entry name" value="TPR-like_helical_dom_sf"/>
</dbReference>
<accession>A0ABQ1YRE2</accession>
<reference evidence="3" key="1">
    <citation type="journal article" date="2019" name="Int. J. Syst. Evol. Microbiol.">
        <title>The Global Catalogue of Microorganisms (GCM) 10K type strain sequencing project: providing services to taxonomists for standard genome sequencing and annotation.</title>
        <authorList>
            <consortium name="The Broad Institute Genomics Platform"/>
            <consortium name="The Broad Institute Genome Sequencing Center for Infectious Disease"/>
            <person name="Wu L."/>
            <person name="Ma J."/>
        </authorList>
    </citation>
    <scope>NUCLEOTIDE SEQUENCE [LARGE SCALE GENOMIC DNA]</scope>
    <source>
        <strain evidence="3">CGMCC 1.15288</strain>
    </source>
</reference>
<keyword evidence="1" id="KW-0732">Signal</keyword>
<dbReference type="EMBL" id="BMIA01000002">
    <property type="protein sequence ID" value="GGH35937.1"/>
    <property type="molecule type" value="Genomic_DNA"/>
</dbReference>
<evidence type="ECO:0000313" key="3">
    <source>
        <dbReference type="Proteomes" id="UP000600214"/>
    </source>
</evidence>
<evidence type="ECO:0000256" key="1">
    <source>
        <dbReference type="SAM" id="SignalP"/>
    </source>
</evidence>
<dbReference type="PROSITE" id="PS51257">
    <property type="entry name" value="PROKAR_LIPOPROTEIN"/>
    <property type="match status" value="1"/>
</dbReference>
<proteinExistence type="predicted"/>
<keyword evidence="3" id="KW-1185">Reference proteome</keyword>
<dbReference type="Pfam" id="PF12771">
    <property type="entry name" value="SusD-like_2"/>
    <property type="match status" value="1"/>
</dbReference>
<dbReference type="InterPro" id="IPR041662">
    <property type="entry name" value="SusD-like_2"/>
</dbReference>
<name>A0ABQ1YRE2_9BACT</name>
<dbReference type="Gene3D" id="1.25.40.390">
    <property type="match status" value="1"/>
</dbReference>
<sequence length="498" mass="55951">MKTAMKNIRKITTVMLLASSLACTNGFEEINTDPNRADQATSAQLLTNAQYNFSTNITDEWNNGRFGMYYAQYWSSTYYSDESRYQIRENTNQIMWNTFYTDVLNELHEAQKIEKDSQWPGHQNRLAISEIMKAYTYHFLTDIYGGPIPYAEALNADDVTPVYNTGEEVYAGLLATLDEQVKTLDAAAPSYATGDVLYGGNVNAWKRFANSLRLRIALRMIDVKPAEATEAIRKALDPANGGIISTQEHSALFRWLPSPPNNNPMNQSFKVRVDFSMSKPFIDYLKQYADPRLPVFAQPLLNTNNYVGEVYGRENSNASSNGDPTLVSLPADYAVGATAPTIWLDLAEVKFMLAEIQARELKVGLTGTAAQYYQEGIAASMRFAGVREENINAYLKKVPYNAAKWKDSIGSQKWIAMYTQGIQGWLERLRLDFKDPITGKAIFALPADGSLDPDVTDISKRMSYPLVEASLNGTHYRTAVEKLGGRNSKGVKNWWDKY</sequence>
<dbReference type="Proteomes" id="UP000600214">
    <property type="component" value="Unassembled WGS sequence"/>
</dbReference>
<feature type="chain" id="PRO_5045236264" description="SusD/RagB family nutrient-binding outer membrane lipoprotein" evidence="1">
    <location>
        <begin position="25"/>
        <end position="498"/>
    </location>
</feature>
<evidence type="ECO:0000313" key="2">
    <source>
        <dbReference type="EMBL" id="GGH35937.1"/>
    </source>
</evidence>
<feature type="signal peptide" evidence="1">
    <location>
        <begin position="1"/>
        <end position="24"/>
    </location>
</feature>
<comment type="caution">
    <text evidence="2">The sequence shown here is derived from an EMBL/GenBank/DDBJ whole genome shotgun (WGS) entry which is preliminary data.</text>
</comment>
<dbReference type="SUPFAM" id="SSF48452">
    <property type="entry name" value="TPR-like"/>
    <property type="match status" value="1"/>
</dbReference>
<organism evidence="2 3">
    <name type="scientific">Dyadobacter endophyticus</name>
    <dbReference type="NCBI Taxonomy" id="1749036"/>
    <lineage>
        <taxon>Bacteria</taxon>
        <taxon>Pseudomonadati</taxon>
        <taxon>Bacteroidota</taxon>
        <taxon>Cytophagia</taxon>
        <taxon>Cytophagales</taxon>
        <taxon>Spirosomataceae</taxon>
        <taxon>Dyadobacter</taxon>
    </lineage>
</organism>